<name>A0A0C1QQ22_9GAMM</name>
<proteinExistence type="predicted"/>
<organism evidence="1 2">
    <name type="scientific">Pseudoalteromonas luteoviolacea</name>
    <dbReference type="NCBI Taxonomy" id="43657"/>
    <lineage>
        <taxon>Bacteria</taxon>
        <taxon>Pseudomonadati</taxon>
        <taxon>Pseudomonadota</taxon>
        <taxon>Gammaproteobacteria</taxon>
        <taxon>Alteromonadales</taxon>
        <taxon>Pseudoalteromonadaceae</taxon>
        <taxon>Pseudoalteromonas</taxon>
    </lineage>
</organism>
<dbReference type="Proteomes" id="UP000031327">
    <property type="component" value="Unassembled WGS sequence"/>
</dbReference>
<dbReference type="AlphaFoldDB" id="A0A0C1QQ22"/>
<dbReference type="RefSeq" id="WP_039608934.1">
    <property type="nucleotide sequence ID" value="NZ_JWIC01000005.1"/>
</dbReference>
<dbReference type="OrthoDB" id="6290628at2"/>
<dbReference type="EMBL" id="JWIC01000005">
    <property type="protein sequence ID" value="KID57157.1"/>
    <property type="molecule type" value="Genomic_DNA"/>
</dbReference>
<sequence>MLYQGHGVTQIWRVMGIRYLNSGLVWDLAPAESNTFRQFRPNDLSERHLHFTSQDCSGQLLVRYYSGLQFVYNASYRDSKLHFVDRNSWKRFKPIQH</sequence>
<accession>A0A0C1QQ22</accession>
<evidence type="ECO:0000313" key="2">
    <source>
        <dbReference type="Proteomes" id="UP000031327"/>
    </source>
</evidence>
<gene>
    <name evidence="1" type="ORF">JF50_07910</name>
</gene>
<protein>
    <submittedName>
        <fullName evidence="1">Uncharacterized protein</fullName>
    </submittedName>
</protein>
<reference evidence="1 2" key="1">
    <citation type="submission" date="2014-12" db="EMBL/GenBank/DDBJ databases">
        <title>Draft Genome Sequence of Pseudoalteromonas luteoviolacea HI1.</title>
        <authorList>
            <person name="Asahina A.Y."/>
            <person name="Hadfield M.G."/>
        </authorList>
    </citation>
    <scope>NUCLEOTIDE SEQUENCE [LARGE SCALE GENOMIC DNA]</scope>
    <source>
        <strain evidence="1 2">HI1</strain>
    </source>
</reference>
<evidence type="ECO:0000313" key="1">
    <source>
        <dbReference type="EMBL" id="KID57157.1"/>
    </source>
</evidence>
<comment type="caution">
    <text evidence="1">The sequence shown here is derived from an EMBL/GenBank/DDBJ whole genome shotgun (WGS) entry which is preliminary data.</text>
</comment>